<evidence type="ECO:0000313" key="8">
    <source>
        <dbReference type="EMBL" id="KAF2263062.1"/>
    </source>
</evidence>
<name>A0A9P4K5M6_9PLEO</name>
<dbReference type="GO" id="GO:0020037">
    <property type="term" value="F:heme binding"/>
    <property type="evidence" value="ECO:0007669"/>
    <property type="project" value="InterPro"/>
</dbReference>
<evidence type="ECO:0000256" key="1">
    <source>
        <dbReference type="ARBA" id="ARBA00001971"/>
    </source>
</evidence>
<keyword evidence="6" id="KW-0408">Iron</keyword>
<evidence type="ECO:0000256" key="7">
    <source>
        <dbReference type="ARBA" id="ARBA00023033"/>
    </source>
</evidence>
<evidence type="ECO:0000256" key="4">
    <source>
        <dbReference type="ARBA" id="ARBA00022723"/>
    </source>
</evidence>
<protein>
    <submittedName>
        <fullName evidence="8">Cytochrome P450</fullName>
    </submittedName>
</protein>
<dbReference type="Pfam" id="PF00067">
    <property type="entry name" value="p450"/>
    <property type="match status" value="1"/>
</dbReference>
<comment type="cofactor">
    <cofactor evidence="1">
        <name>heme</name>
        <dbReference type="ChEBI" id="CHEBI:30413"/>
    </cofactor>
</comment>
<dbReference type="InterPro" id="IPR036396">
    <property type="entry name" value="Cyt_P450_sf"/>
</dbReference>
<dbReference type="InterPro" id="IPR001128">
    <property type="entry name" value="Cyt_P450"/>
</dbReference>
<dbReference type="Proteomes" id="UP000800093">
    <property type="component" value="Unassembled WGS sequence"/>
</dbReference>
<dbReference type="InterPro" id="IPR050121">
    <property type="entry name" value="Cytochrome_P450_monoxygenase"/>
</dbReference>
<dbReference type="GO" id="GO:0005506">
    <property type="term" value="F:iron ion binding"/>
    <property type="evidence" value="ECO:0007669"/>
    <property type="project" value="InterPro"/>
</dbReference>
<keyword evidence="7" id="KW-0503">Monooxygenase</keyword>
<reference evidence="9" key="1">
    <citation type="journal article" date="2020" name="Stud. Mycol.">
        <title>101 Dothideomycetes genomes: A test case for predicting lifestyles and emergence of pathogens.</title>
        <authorList>
            <person name="Haridas S."/>
            <person name="Albert R."/>
            <person name="Binder M."/>
            <person name="Bloem J."/>
            <person name="LaButti K."/>
            <person name="Salamov A."/>
            <person name="Andreopoulos B."/>
            <person name="Baker S."/>
            <person name="Barry K."/>
            <person name="Bills G."/>
            <person name="Bluhm B."/>
            <person name="Cannon C."/>
            <person name="Castanera R."/>
            <person name="Culley D."/>
            <person name="Daum C."/>
            <person name="Ezra D."/>
            <person name="Gonzalez J."/>
            <person name="Henrissat B."/>
            <person name="Kuo A."/>
            <person name="Liang C."/>
            <person name="Lipzen A."/>
            <person name="Lutzoni F."/>
            <person name="Magnuson J."/>
            <person name="Mondo S."/>
            <person name="Nolan M."/>
            <person name="Ohm R."/>
            <person name="Pangilinan J."/>
            <person name="Park H.-J."/>
            <person name="Ramirez L."/>
            <person name="Alfaro M."/>
            <person name="Sun H."/>
            <person name="Tritt A."/>
            <person name="Yoshinaga Y."/>
            <person name="Zwiers L.-H."/>
            <person name="Turgeon B."/>
            <person name="Goodwin S."/>
            <person name="Spatafora J."/>
            <person name="Crous P."/>
            <person name="Grigoriev I."/>
        </authorList>
    </citation>
    <scope>NUCLEOTIDE SEQUENCE [LARGE SCALE GENOMIC DNA]</scope>
    <source>
        <strain evidence="9">CBS 304.66</strain>
    </source>
</reference>
<proteinExistence type="inferred from homology"/>
<dbReference type="GO" id="GO:0016705">
    <property type="term" value="F:oxidoreductase activity, acting on paired donors, with incorporation or reduction of molecular oxygen"/>
    <property type="evidence" value="ECO:0007669"/>
    <property type="project" value="InterPro"/>
</dbReference>
<dbReference type="Gene3D" id="1.10.630.10">
    <property type="entry name" value="Cytochrome P450"/>
    <property type="match status" value="2"/>
</dbReference>
<evidence type="ECO:0000256" key="3">
    <source>
        <dbReference type="ARBA" id="ARBA00022617"/>
    </source>
</evidence>
<organism evidence="8 9">
    <name type="scientific">Lojkania enalia</name>
    <dbReference type="NCBI Taxonomy" id="147567"/>
    <lineage>
        <taxon>Eukaryota</taxon>
        <taxon>Fungi</taxon>
        <taxon>Dikarya</taxon>
        <taxon>Ascomycota</taxon>
        <taxon>Pezizomycotina</taxon>
        <taxon>Dothideomycetes</taxon>
        <taxon>Pleosporomycetidae</taxon>
        <taxon>Pleosporales</taxon>
        <taxon>Pleosporales incertae sedis</taxon>
        <taxon>Lojkania</taxon>
    </lineage>
</organism>
<keyword evidence="5" id="KW-0560">Oxidoreductase</keyword>
<comment type="similarity">
    <text evidence="2">Belongs to the cytochrome P450 family.</text>
</comment>
<dbReference type="SUPFAM" id="SSF48264">
    <property type="entry name" value="Cytochrome P450"/>
    <property type="match status" value="1"/>
</dbReference>
<evidence type="ECO:0000256" key="6">
    <source>
        <dbReference type="ARBA" id="ARBA00023004"/>
    </source>
</evidence>
<dbReference type="PANTHER" id="PTHR24305">
    <property type="entry name" value="CYTOCHROME P450"/>
    <property type="match status" value="1"/>
</dbReference>
<evidence type="ECO:0000256" key="5">
    <source>
        <dbReference type="ARBA" id="ARBA00023002"/>
    </source>
</evidence>
<evidence type="ECO:0000256" key="2">
    <source>
        <dbReference type="ARBA" id="ARBA00010617"/>
    </source>
</evidence>
<accession>A0A9P4K5M6</accession>
<dbReference type="EMBL" id="ML986632">
    <property type="protein sequence ID" value="KAF2263062.1"/>
    <property type="molecule type" value="Genomic_DNA"/>
</dbReference>
<dbReference type="PANTHER" id="PTHR24305:SF237">
    <property type="entry name" value="CYTOCHROME P450 MONOOXYGENASE ATNE-RELATED"/>
    <property type="match status" value="1"/>
</dbReference>
<keyword evidence="4" id="KW-0479">Metal-binding</keyword>
<gene>
    <name evidence="8" type="ORF">CC78DRAFT_581944</name>
</gene>
<dbReference type="GO" id="GO:0004497">
    <property type="term" value="F:monooxygenase activity"/>
    <property type="evidence" value="ECO:0007669"/>
    <property type="project" value="UniProtKB-KW"/>
</dbReference>
<dbReference type="AlphaFoldDB" id="A0A9P4K5M6"/>
<dbReference type="OrthoDB" id="1470350at2759"/>
<comment type="caution">
    <text evidence="8">The sequence shown here is derived from an EMBL/GenBank/DDBJ whole genome shotgun (WGS) entry which is preliminary data.</text>
</comment>
<keyword evidence="9" id="KW-1185">Reference proteome</keyword>
<keyword evidence="3" id="KW-0349">Heme</keyword>
<sequence length="363" mass="41030">MLHPLAKYPRPLRYKLSGWPLLWQAYRGNRHIRHNIDHEKCGPIGCIAPNSLPFSTSTALSTVYGSRNANVKKGEWYKIFDIEAGAYGSFTEVDRDRHAAKRRWQSRALSAECKRMNEALIIGFIENFCRIIQQSDNKWGKKWNIAEMTTYLGFDVIGGIVFGCDFHTIQTKEKRNPASSELPATPTIEDEAIRDHKPVADNNCLINYANDQVLSRGECESGISPSKQKDMLSRIIDHDDEKTGWRPTSTFTSADKIVNGPKLNSCTYTYTCIEETLRASGVPSHLPCVVLSDDITVDGYQIPAGTVVGVPTYLIHRNSQYFSHPWYFAPEHWIESGIFCHRDFGKSAEPYQISSCDITLDIS</sequence>
<evidence type="ECO:0000313" key="9">
    <source>
        <dbReference type="Proteomes" id="UP000800093"/>
    </source>
</evidence>